<protein>
    <submittedName>
        <fullName evidence="1">Uncharacterized protein</fullName>
    </submittedName>
</protein>
<keyword evidence="2" id="KW-1185">Reference proteome</keyword>
<name>A0A8X6MV72_NEPPI</name>
<proteinExistence type="predicted"/>
<dbReference type="Proteomes" id="UP000887013">
    <property type="component" value="Unassembled WGS sequence"/>
</dbReference>
<reference evidence="1" key="1">
    <citation type="submission" date="2020-08" db="EMBL/GenBank/DDBJ databases">
        <title>Multicomponent nature underlies the extraordinary mechanical properties of spider dragline silk.</title>
        <authorList>
            <person name="Kono N."/>
            <person name="Nakamura H."/>
            <person name="Mori M."/>
            <person name="Yoshida Y."/>
            <person name="Ohtoshi R."/>
            <person name="Malay A.D."/>
            <person name="Moran D.A.P."/>
            <person name="Tomita M."/>
            <person name="Numata K."/>
            <person name="Arakawa K."/>
        </authorList>
    </citation>
    <scope>NUCLEOTIDE SEQUENCE</scope>
</reference>
<comment type="caution">
    <text evidence="1">The sequence shown here is derived from an EMBL/GenBank/DDBJ whole genome shotgun (WGS) entry which is preliminary data.</text>
</comment>
<accession>A0A8X6MV72</accession>
<evidence type="ECO:0000313" key="2">
    <source>
        <dbReference type="Proteomes" id="UP000887013"/>
    </source>
</evidence>
<evidence type="ECO:0000313" key="1">
    <source>
        <dbReference type="EMBL" id="GFS79565.1"/>
    </source>
</evidence>
<gene>
    <name evidence="1" type="ORF">NPIL_703561</name>
</gene>
<dbReference type="AlphaFoldDB" id="A0A8X6MV72"/>
<sequence length="121" mass="13623">MLNLKIILVPRESTKKKPQPASSCITFAEATWIDFHSAHQQIYFLQRITPGFVDEIGVEPHSSHMDKLSEVPWILWVFFWRSASGISGGKVRIKEDASITAALIRLRVHSAGWPPDSQLLG</sequence>
<organism evidence="1 2">
    <name type="scientific">Nephila pilipes</name>
    <name type="common">Giant wood spider</name>
    <name type="synonym">Nephila maculata</name>
    <dbReference type="NCBI Taxonomy" id="299642"/>
    <lineage>
        <taxon>Eukaryota</taxon>
        <taxon>Metazoa</taxon>
        <taxon>Ecdysozoa</taxon>
        <taxon>Arthropoda</taxon>
        <taxon>Chelicerata</taxon>
        <taxon>Arachnida</taxon>
        <taxon>Araneae</taxon>
        <taxon>Araneomorphae</taxon>
        <taxon>Entelegynae</taxon>
        <taxon>Araneoidea</taxon>
        <taxon>Nephilidae</taxon>
        <taxon>Nephila</taxon>
    </lineage>
</organism>
<dbReference type="EMBL" id="BMAW01097434">
    <property type="protein sequence ID" value="GFS79565.1"/>
    <property type="molecule type" value="Genomic_DNA"/>
</dbReference>